<feature type="region of interest" description="Disordered" evidence="2">
    <location>
        <begin position="1"/>
        <end position="87"/>
    </location>
</feature>
<keyword evidence="5" id="KW-1185">Reference proteome</keyword>
<sequence>MSDNPFAEPEDSDRTVVRGPGGPRPVQPRPAAGAGGAPAAPGGLPFGPAAPGGGFGAAPPPSAGSGVGPAGLGDGGEAAPPLPGGAEAIPKVGPSPLAAAAAPLLDLLARLSTGGAAAVPDPAELHERCLRGLRQFEADAREAGVPAEQIRAAHYALCAALDDVVLSTPWGAQSGWGARTLVASFHKEVRSGERFFDLLAGMQKDPGRYLQALEVAYLCLALGFQGRYRLAPRGASELDRHREGLYQLLAQMRGNWERELSPRWKGVDAPHRPARRGVPAWVGLAAAASVLGLGWAGLSDRLNAASDDLFARVIALPPAEPPEIVRTAPPQPPAPPPPPPPTAAPPRPTALDKLRQFLAPEIQQGLVTVTGDQQRVMVRIRNRGMFASGSATVDQRFVSLLQRIGEALQDEPGRVRVIGHSDNQPIRSARFPSNYHLSAARAEAAKAIIMQAEGQNPTRFLSEGRGEAEPIASNATAEGREENRRIEVLLMRGAF</sequence>
<dbReference type="InterPro" id="IPR017732">
    <property type="entry name" value="T4/T6SS_DotU"/>
</dbReference>
<feature type="compositionally biased region" description="Low complexity" evidence="2">
    <location>
        <begin position="29"/>
        <end position="49"/>
    </location>
</feature>
<reference evidence="4 5" key="1">
    <citation type="journal article" date="2014" name="Int. J. Syst. Evol. Microbiol.">
        <title>Complete genome sequence of Corynebacterium casei LMG S-19264T (=DSM 44701T), isolated from a smear-ripened cheese.</title>
        <authorList>
            <consortium name="US DOE Joint Genome Institute (JGI-PGF)"/>
            <person name="Walter F."/>
            <person name="Albersmeier A."/>
            <person name="Kalinowski J."/>
            <person name="Ruckert C."/>
        </authorList>
    </citation>
    <scope>NUCLEOTIDE SEQUENCE [LARGE SCALE GENOMIC DNA]</scope>
    <source>
        <strain evidence="4 5">CGMCC 1.16330</strain>
    </source>
</reference>
<dbReference type="Gene3D" id="3.30.1330.60">
    <property type="entry name" value="OmpA-like domain"/>
    <property type="match status" value="1"/>
</dbReference>
<evidence type="ECO:0000313" key="4">
    <source>
        <dbReference type="EMBL" id="GGG20716.1"/>
    </source>
</evidence>
<dbReference type="PANTHER" id="PTHR38033">
    <property type="entry name" value="MEMBRANE PROTEIN-RELATED"/>
    <property type="match status" value="1"/>
</dbReference>
<organism evidence="4 5">
    <name type="scientific">Caldovatus sediminis</name>
    <dbReference type="NCBI Taxonomy" id="2041189"/>
    <lineage>
        <taxon>Bacteria</taxon>
        <taxon>Pseudomonadati</taxon>
        <taxon>Pseudomonadota</taxon>
        <taxon>Alphaproteobacteria</taxon>
        <taxon>Acetobacterales</taxon>
        <taxon>Roseomonadaceae</taxon>
        <taxon>Caldovatus</taxon>
    </lineage>
</organism>
<dbReference type="InterPro" id="IPR038522">
    <property type="entry name" value="T4/T6SS_DotU_sf"/>
</dbReference>
<dbReference type="Proteomes" id="UP000597507">
    <property type="component" value="Unassembled WGS sequence"/>
</dbReference>
<dbReference type="PANTHER" id="PTHR38033:SF1">
    <property type="entry name" value="DOTU FAMILY TYPE IV_VI SECRETION SYSTEM PROTEIN"/>
    <property type="match status" value="1"/>
</dbReference>
<accession>A0A8J2Z8I7</accession>
<feature type="compositionally biased region" description="Pro residues" evidence="2">
    <location>
        <begin position="329"/>
        <end position="348"/>
    </location>
</feature>
<gene>
    <name evidence="4" type="primary">impK</name>
    <name evidence="4" type="ORF">GCM10010964_06150</name>
</gene>
<dbReference type="PROSITE" id="PS51123">
    <property type="entry name" value="OMPA_2"/>
    <property type="match status" value="1"/>
</dbReference>
<dbReference type="CDD" id="cd07185">
    <property type="entry name" value="OmpA_C-like"/>
    <property type="match status" value="1"/>
</dbReference>
<dbReference type="Pfam" id="PF09850">
    <property type="entry name" value="DotU"/>
    <property type="match status" value="1"/>
</dbReference>
<evidence type="ECO:0000256" key="2">
    <source>
        <dbReference type="SAM" id="MobiDB-lite"/>
    </source>
</evidence>
<dbReference type="EMBL" id="BMKS01000002">
    <property type="protein sequence ID" value="GGG20716.1"/>
    <property type="molecule type" value="Genomic_DNA"/>
</dbReference>
<feature type="region of interest" description="Disordered" evidence="2">
    <location>
        <begin position="321"/>
        <end position="349"/>
    </location>
</feature>
<dbReference type="InterPro" id="IPR017733">
    <property type="entry name" value="OmpA-like_dom_proteobacteria"/>
</dbReference>
<evidence type="ECO:0000259" key="3">
    <source>
        <dbReference type="PROSITE" id="PS51123"/>
    </source>
</evidence>
<dbReference type="NCBIfam" id="TIGR03350">
    <property type="entry name" value="type_VI_ompA"/>
    <property type="match status" value="1"/>
</dbReference>
<evidence type="ECO:0000313" key="5">
    <source>
        <dbReference type="Proteomes" id="UP000597507"/>
    </source>
</evidence>
<dbReference type="Gene3D" id="1.25.40.590">
    <property type="entry name" value="Type IV / VI secretion system, DotU"/>
    <property type="match status" value="1"/>
</dbReference>
<dbReference type="GO" id="GO:0016020">
    <property type="term" value="C:membrane"/>
    <property type="evidence" value="ECO:0007669"/>
    <property type="project" value="UniProtKB-UniRule"/>
</dbReference>
<dbReference type="InterPro" id="IPR006665">
    <property type="entry name" value="OmpA-like"/>
</dbReference>
<feature type="domain" description="OmpA-like" evidence="3">
    <location>
        <begin position="373"/>
        <end position="494"/>
    </location>
</feature>
<dbReference type="RefSeq" id="WP_188898376.1">
    <property type="nucleotide sequence ID" value="NZ_BMKS01000002.1"/>
</dbReference>
<dbReference type="AlphaFoldDB" id="A0A8J2Z8I7"/>
<dbReference type="NCBIfam" id="TIGR03349">
    <property type="entry name" value="IV_VI_DotU"/>
    <property type="match status" value="1"/>
</dbReference>
<evidence type="ECO:0000256" key="1">
    <source>
        <dbReference type="PROSITE-ProRule" id="PRU00473"/>
    </source>
</evidence>
<comment type="caution">
    <text evidence="4">The sequence shown here is derived from an EMBL/GenBank/DDBJ whole genome shotgun (WGS) entry which is preliminary data.</text>
</comment>
<dbReference type="Pfam" id="PF00691">
    <property type="entry name" value="OmpA"/>
    <property type="match status" value="1"/>
</dbReference>
<protein>
    <submittedName>
        <fullName evidence="4">Cell envelope biogenesis protein OmpA</fullName>
    </submittedName>
</protein>
<proteinExistence type="predicted"/>
<keyword evidence="1" id="KW-0472">Membrane</keyword>
<dbReference type="NCBIfam" id="NF038228">
    <property type="entry name" value="IcmH_DotU_IVB"/>
    <property type="match status" value="1"/>
</dbReference>
<feature type="compositionally biased region" description="Gly residues" evidence="2">
    <location>
        <begin position="65"/>
        <end position="76"/>
    </location>
</feature>
<dbReference type="InterPro" id="IPR036737">
    <property type="entry name" value="OmpA-like_sf"/>
</dbReference>
<name>A0A8J2Z8I7_9PROT</name>
<dbReference type="SUPFAM" id="SSF103088">
    <property type="entry name" value="OmpA-like"/>
    <property type="match status" value="1"/>
</dbReference>